<dbReference type="EMBL" id="DVHB01000098">
    <property type="protein sequence ID" value="HIR39881.1"/>
    <property type="molecule type" value="Genomic_DNA"/>
</dbReference>
<gene>
    <name evidence="4" type="ORF">IAB90_05815</name>
</gene>
<sequence length="1882" mass="210621">MATNKKMATSKKTKQQAEAIELDGELLNTVSYATYYCRMPLFTTFRLYNRGETSVENLTVAVSGDKELILPRNIDIAEIPNESSIQVEVDKVLNPKYLAELEAPENCAVSIVVTCGKNKVCELTANVECLPIDYWGGLSGNVEMLASLVRPKIADCQKVLAEAGLQLKTWGYSAEWSGYSGNDRNAVRSAAAAIFSALRGQNVEAQPQPAMDQAVSAGGITAVISSKSATPLEMALLYASCLEAAKLNPVIVLGKEKVAVGVWLYESCFTTTIQDDMSVIEKYILDGVNNLAVFDSNDLFSHKNASFTTSASHFASQLKRGEYEVCVDVKRCRIGGVFPIPIKVRSGGKYELLGEAQFSYDEKPGEIIDAGKYSLEKGASKEQTWQRRLLDLSLKNNLLNFRYRSDSIHIITANLPSFLEGLDKGDKFSVMPNAGQIKDAAFFGGSPGARALKELIDIEMSSGIVRSYDGPAVLNEHASSLIRKARTAEEEAGANTLCLALGFLKWKHDEEREYKYAPIALLPVTLKRTKQQGVTMTKGEDITVNTTLLEFLKQEFGIDIRGMEDKNLAVNEMIALFRAKTANMKGWEVSEDVYVAQFTFARYAMWSDVKNNIARYRDNLLITSLITNSNKLAGNKLAGIDEDTADPCDILVPLPCDSSQFEAVAESARGTTFVLHGPPGTGKSQTITNMIANAVDQGKRVLFVAEKQAALSVVKKRLTEIGIGEFCMEFSTGKSTDKAEIVRSIETTLALKDEYSEEAFREEGEEIRETRASLANPYNALHKKRRLGVSVYEGILYYLQNKNAPELVNIESTFYDSLTKEKLEQCEKMLLKAQIAAKECGGVYRSPFENVNITECSDDVKNGVLCAAEVVLAELKHLKNYLGLFLDNFNQKISTFTARKLDGLIKIAATLRDGTLDEFFSCDEQEFYKFYNANVLYDNVSRLWFTRFYTLPDIDKFAPQLEAELENWGENYRSSRVVLAVIKRLNRCAKERIPEKEELEWVKRAYELWQAEGRILNSTNLAQNFMALGGGINDKKRETFLKPLYELHNLCQQVFMDYNADAFNSVCNHIVGGYAKPLINGVIAAAQSFIAAKDYFIKITAADKTFFSDEDIFEYYTSKCGALIDNIDMLPGWCAYKATAKELDDMGLTFMTDAMESGIISGEQILASFRKNVYRNFVQTNIPADEYLSKFSASMLDESAAKFAQLTEQFAAVTKTKIRHDLISRLPNQETEGPLALELMTFRRQTNGNLKRINLRSLLAEIPQLLKVVAPCMMMSPFTVSQYLAAEPDYFDLVIFDEASQMPTCEAVPSIARAKSAIIVGDPKQLSPTTFFMALGQDEEEMEAEDLDSVLDDCLSLGIPQKHLNWHYRSKHESLIAFSNIMYYSSKLCTFPSPDALDSKVKLVYIPDGVYDRGFTKCNKQEAEALVAEVIRRLSDEKLRRSSIGIVTFSTPQQSYIEKMLSKAIIEKGLEEAAYEREEPLFVKNLESVQGDERDVIMFSVCYGPDRMGKISLNFGPLNQYGGWRRLNVAVSRAREEMVIYSSMRYSMIDLSRTNARGVAGLKAFLEFAEKGRTSIAVKNDEVIINKSGIGRYVAEELSTYGYECRCDVGVSDFKIDVAVIDPKNKHNFILAILCDGESRFSVKDRNVMQVQTLKRNNWNVIRLYSINFFNNPKREIKKIKEYLDKLCSGGKTVSSGYKRPYRAAKLEARTADAQYILSGEHDAEVIKAIKAVVAAEEPISAQFIIRRVLSSYGIYKHGVKLDGKLNSLIEGCGYQSNEILGVKYYYRADKYSAFDRYRVEEGAQLRSAETDYCPYDVISLVKSILFSKVSMYSDELVVAVQREFKVPRLSDKFAAYINSCIDYGVSKGIFVRSISDKISLV</sequence>
<name>A0A9D1AIN8_9FIRM</name>
<protein>
    <submittedName>
        <fullName evidence="4">DUF4011 domain-containing protein</fullName>
    </submittedName>
</protein>
<feature type="domain" description="DNA2/NAM7 helicase helicase" evidence="1">
    <location>
        <begin position="657"/>
        <end position="747"/>
    </location>
</feature>
<dbReference type="InterPro" id="IPR049468">
    <property type="entry name" value="Restrct_endonuc-II-like_dom"/>
</dbReference>
<dbReference type="FunFam" id="3.40.50.300:FF:002063">
    <property type="entry name" value="DNA helicase related protein"/>
    <property type="match status" value="1"/>
</dbReference>
<dbReference type="InterPro" id="IPR025103">
    <property type="entry name" value="DUF4011"/>
</dbReference>
<reference evidence="4" key="2">
    <citation type="journal article" date="2021" name="PeerJ">
        <title>Extensive microbial diversity within the chicken gut microbiome revealed by metagenomics and culture.</title>
        <authorList>
            <person name="Gilroy R."/>
            <person name="Ravi A."/>
            <person name="Getino M."/>
            <person name="Pursley I."/>
            <person name="Horton D.L."/>
            <person name="Alikhan N.F."/>
            <person name="Baker D."/>
            <person name="Gharbi K."/>
            <person name="Hall N."/>
            <person name="Watson M."/>
            <person name="Adriaenssens E.M."/>
            <person name="Foster-Nyarko E."/>
            <person name="Jarju S."/>
            <person name="Secka A."/>
            <person name="Antonio M."/>
            <person name="Oren A."/>
            <person name="Chaudhuri R.R."/>
            <person name="La Ragione R."/>
            <person name="Hildebrand F."/>
            <person name="Pallen M.J."/>
        </authorList>
    </citation>
    <scope>NUCLEOTIDE SEQUENCE</scope>
    <source>
        <strain evidence="4">ChiW25-3613</strain>
    </source>
</reference>
<accession>A0A9D1AIN8</accession>
<feature type="domain" description="DNA2/NAM7 helicase helicase" evidence="1">
    <location>
        <begin position="1290"/>
        <end position="1331"/>
    </location>
</feature>
<dbReference type="Proteomes" id="UP000824179">
    <property type="component" value="Unassembled WGS sequence"/>
</dbReference>
<feature type="domain" description="Restriction endonuclease type II-like" evidence="3">
    <location>
        <begin position="1593"/>
        <end position="1683"/>
    </location>
</feature>
<dbReference type="CDD" id="cd18808">
    <property type="entry name" value="SF1_C_Upf1"/>
    <property type="match status" value="1"/>
</dbReference>
<dbReference type="GO" id="GO:0004386">
    <property type="term" value="F:helicase activity"/>
    <property type="evidence" value="ECO:0007669"/>
    <property type="project" value="InterPro"/>
</dbReference>
<evidence type="ECO:0000313" key="5">
    <source>
        <dbReference type="Proteomes" id="UP000824179"/>
    </source>
</evidence>
<evidence type="ECO:0000259" key="3">
    <source>
        <dbReference type="Pfam" id="PF18741"/>
    </source>
</evidence>
<organism evidence="4 5">
    <name type="scientific">Candidatus Coproplasma stercoripullorum</name>
    <dbReference type="NCBI Taxonomy" id="2840751"/>
    <lineage>
        <taxon>Bacteria</taxon>
        <taxon>Bacillati</taxon>
        <taxon>Bacillota</taxon>
        <taxon>Clostridia</taxon>
        <taxon>Eubacteriales</taxon>
        <taxon>Candidatus Coproplasma</taxon>
    </lineage>
</organism>
<dbReference type="PANTHER" id="PTHR10887:SF530">
    <property type="entry name" value="SUPERFAMILY I DNA HELICASES"/>
    <property type="match status" value="1"/>
</dbReference>
<evidence type="ECO:0000259" key="2">
    <source>
        <dbReference type="Pfam" id="PF13087"/>
    </source>
</evidence>
<feature type="domain" description="DNA2/NAM7 helicase-like C-terminal" evidence="2">
    <location>
        <begin position="1352"/>
        <end position="1542"/>
    </location>
</feature>
<dbReference type="InterPro" id="IPR041677">
    <property type="entry name" value="DNA2/NAM7_AAA_11"/>
</dbReference>
<dbReference type="Pfam" id="PF13087">
    <property type="entry name" value="AAA_12"/>
    <property type="match status" value="1"/>
</dbReference>
<reference evidence="4" key="1">
    <citation type="submission" date="2020-10" db="EMBL/GenBank/DDBJ databases">
        <authorList>
            <person name="Gilroy R."/>
        </authorList>
    </citation>
    <scope>NUCLEOTIDE SEQUENCE</scope>
    <source>
        <strain evidence="4">ChiW25-3613</strain>
    </source>
</reference>
<dbReference type="Pfam" id="PF13195">
    <property type="entry name" value="DUF4011"/>
    <property type="match status" value="1"/>
</dbReference>
<evidence type="ECO:0000313" key="4">
    <source>
        <dbReference type="EMBL" id="HIR39881.1"/>
    </source>
</evidence>
<comment type="caution">
    <text evidence="4">The sequence shown here is derived from an EMBL/GenBank/DDBJ whole genome shotgun (WGS) entry which is preliminary data.</text>
</comment>
<dbReference type="Gene3D" id="3.40.50.300">
    <property type="entry name" value="P-loop containing nucleotide triphosphate hydrolases"/>
    <property type="match status" value="3"/>
</dbReference>
<dbReference type="InterPro" id="IPR047187">
    <property type="entry name" value="SF1_C_Upf1"/>
</dbReference>
<dbReference type="Pfam" id="PF18741">
    <property type="entry name" value="MTES_1575"/>
    <property type="match status" value="1"/>
</dbReference>
<dbReference type="PANTHER" id="PTHR10887">
    <property type="entry name" value="DNA2/NAM7 HELICASE FAMILY"/>
    <property type="match status" value="1"/>
</dbReference>
<dbReference type="InterPro" id="IPR041679">
    <property type="entry name" value="DNA2/NAM7-like_C"/>
</dbReference>
<dbReference type="Pfam" id="PF13086">
    <property type="entry name" value="AAA_11"/>
    <property type="match status" value="2"/>
</dbReference>
<evidence type="ECO:0000259" key="1">
    <source>
        <dbReference type="Pfam" id="PF13086"/>
    </source>
</evidence>
<proteinExistence type="predicted"/>
<dbReference type="InterPro" id="IPR027417">
    <property type="entry name" value="P-loop_NTPase"/>
</dbReference>
<dbReference type="InterPro" id="IPR045055">
    <property type="entry name" value="DNA2/NAM7-like"/>
</dbReference>
<dbReference type="SUPFAM" id="SSF52540">
    <property type="entry name" value="P-loop containing nucleoside triphosphate hydrolases"/>
    <property type="match status" value="1"/>
</dbReference>